<evidence type="ECO:0000313" key="2">
    <source>
        <dbReference type="Proteomes" id="UP000828048"/>
    </source>
</evidence>
<protein>
    <submittedName>
        <fullName evidence="1">Uncharacterized protein</fullName>
    </submittedName>
</protein>
<reference evidence="1 2" key="1">
    <citation type="journal article" date="2021" name="Hortic Res">
        <title>High-quality reference genome and annotation aids understanding of berry development for evergreen blueberry (Vaccinium darrowii).</title>
        <authorList>
            <person name="Yu J."/>
            <person name="Hulse-Kemp A.M."/>
            <person name="Babiker E."/>
            <person name="Staton M."/>
        </authorList>
    </citation>
    <scope>NUCLEOTIDE SEQUENCE [LARGE SCALE GENOMIC DNA]</scope>
    <source>
        <strain evidence="2">cv. NJ 8807/NJ 8810</strain>
        <tissue evidence="1">Young leaf</tissue>
    </source>
</reference>
<gene>
    <name evidence="1" type="ORF">Vadar_004248</name>
</gene>
<comment type="caution">
    <text evidence="1">The sequence shown here is derived from an EMBL/GenBank/DDBJ whole genome shotgun (WGS) entry which is preliminary data.</text>
</comment>
<keyword evidence="2" id="KW-1185">Reference proteome</keyword>
<proteinExistence type="predicted"/>
<evidence type="ECO:0000313" key="1">
    <source>
        <dbReference type="EMBL" id="KAH7865254.1"/>
    </source>
</evidence>
<sequence length="152" mass="16613">MDNSAMPASFSDHHSWYTSTLSSIGNIPSSSLLYTYDHVMHGFSAVLSQSQVEQLEQIPGHIATFSEASGHFHTTHTREFLGLKQKVGLWPASRFGKDVIIGIIDTGIWPESESFNDKGMPPAPAVLVKLGPNSTLQTVTTNLLVPDFSIKE</sequence>
<accession>A0ACB7ZIF9</accession>
<dbReference type="EMBL" id="CM037159">
    <property type="protein sequence ID" value="KAH7865254.1"/>
    <property type="molecule type" value="Genomic_DNA"/>
</dbReference>
<organism evidence="1 2">
    <name type="scientific">Vaccinium darrowii</name>
    <dbReference type="NCBI Taxonomy" id="229202"/>
    <lineage>
        <taxon>Eukaryota</taxon>
        <taxon>Viridiplantae</taxon>
        <taxon>Streptophyta</taxon>
        <taxon>Embryophyta</taxon>
        <taxon>Tracheophyta</taxon>
        <taxon>Spermatophyta</taxon>
        <taxon>Magnoliopsida</taxon>
        <taxon>eudicotyledons</taxon>
        <taxon>Gunneridae</taxon>
        <taxon>Pentapetalae</taxon>
        <taxon>asterids</taxon>
        <taxon>Ericales</taxon>
        <taxon>Ericaceae</taxon>
        <taxon>Vaccinioideae</taxon>
        <taxon>Vaccinieae</taxon>
        <taxon>Vaccinium</taxon>
    </lineage>
</organism>
<name>A0ACB7ZIF9_9ERIC</name>
<dbReference type="Proteomes" id="UP000828048">
    <property type="component" value="Chromosome 9"/>
</dbReference>